<proteinExistence type="predicted"/>
<name>A0A7J7CGG4_TRIWF</name>
<organism evidence="1 2">
    <name type="scientific">Tripterygium wilfordii</name>
    <name type="common">Thunder God vine</name>
    <dbReference type="NCBI Taxonomy" id="458696"/>
    <lineage>
        <taxon>Eukaryota</taxon>
        <taxon>Viridiplantae</taxon>
        <taxon>Streptophyta</taxon>
        <taxon>Embryophyta</taxon>
        <taxon>Tracheophyta</taxon>
        <taxon>Spermatophyta</taxon>
        <taxon>Magnoliopsida</taxon>
        <taxon>eudicotyledons</taxon>
        <taxon>Gunneridae</taxon>
        <taxon>Pentapetalae</taxon>
        <taxon>rosids</taxon>
        <taxon>fabids</taxon>
        <taxon>Celastrales</taxon>
        <taxon>Celastraceae</taxon>
        <taxon>Tripterygium</taxon>
    </lineage>
</organism>
<dbReference type="InterPro" id="IPR004252">
    <property type="entry name" value="Probable_transposase_24"/>
</dbReference>
<evidence type="ECO:0000313" key="2">
    <source>
        <dbReference type="Proteomes" id="UP000593562"/>
    </source>
</evidence>
<dbReference type="AlphaFoldDB" id="A0A7J7CGG4"/>
<dbReference type="Pfam" id="PF03004">
    <property type="entry name" value="Transposase_24"/>
    <property type="match status" value="1"/>
</dbReference>
<comment type="caution">
    <text evidence="1">The sequence shown here is derived from an EMBL/GenBank/DDBJ whole genome shotgun (WGS) entry which is preliminary data.</text>
</comment>
<dbReference type="InParanoid" id="A0A7J7CGG4"/>
<reference evidence="1 2" key="1">
    <citation type="journal article" date="2020" name="Nat. Commun.">
        <title>Genome of Tripterygium wilfordii and identification of cytochrome P450 involved in triptolide biosynthesis.</title>
        <authorList>
            <person name="Tu L."/>
            <person name="Su P."/>
            <person name="Zhang Z."/>
            <person name="Gao L."/>
            <person name="Wang J."/>
            <person name="Hu T."/>
            <person name="Zhou J."/>
            <person name="Zhang Y."/>
            <person name="Zhao Y."/>
            <person name="Liu Y."/>
            <person name="Song Y."/>
            <person name="Tong Y."/>
            <person name="Lu Y."/>
            <person name="Yang J."/>
            <person name="Xu C."/>
            <person name="Jia M."/>
            <person name="Peters R.J."/>
            <person name="Huang L."/>
            <person name="Gao W."/>
        </authorList>
    </citation>
    <scope>NUCLEOTIDE SEQUENCE [LARGE SCALE GENOMIC DNA]</scope>
    <source>
        <strain evidence="2">cv. XIE 37</strain>
        <tissue evidence="1">Leaf</tissue>
    </source>
</reference>
<gene>
    <name evidence="1" type="ORF">HS088_TW17G00677</name>
</gene>
<evidence type="ECO:0000313" key="1">
    <source>
        <dbReference type="EMBL" id="KAF5733140.1"/>
    </source>
</evidence>
<sequence length="323" mass="36679">MAWARARSQNSYQLQESFLDLAACVGTAMNGIEDVIRASSSGIGIRIKILNRPTSHDLQENNFLHFSKKIPNTFKYMKIGRGKEGEEEKRIFDSQNYSSIMSSHNSNSPPAKKMKLKISQRNTANRAKLVTKHTCGTRSFAEVEESMRDPISGKRPPPDAIWLRQHMKKSKEGELQWSDPISKEVHEKLHDLVVQQEETPPESQLTNDEMLLQVLGQKSGYFRGKGAGTRPPTKRTRYLENMQEEVQRAVDSARESMIESLRADVSNELKAEIRKTVEMELKNDLTEQIQSQFNAMFQARMAAFFGSSSQSDTSMPTRPANPR</sequence>
<dbReference type="Proteomes" id="UP000593562">
    <property type="component" value="Unassembled WGS sequence"/>
</dbReference>
<protein>
    <submittedName>
        <fullName evidence="1">Uncharacterized protein</fullName>
    </submittedName>
</protein>
<dbReference type="EMBL" id="JAAARO010000017">
    <property type="protein sequence ID" value="KAF5733140.1"/>
    <property type="molecule type" value="Genomic_DNA"/>
</dbReference>
<accession>A0A7J7CGG4</accession>
<keyword evidence="2" id="KW-1185">Reference proteome</keyword>